<keyword evidence="4 5" id="KW-0472">Membrane</keyword>
<dbReference type="PANTHER" id="PTHR31382">
    <property type="entry name" value="NA(+)/H(+) ANTIPORTER"/>
    <property type="match status" value="1"/>
</dbReference>
<sequence>MIAGTDRSVVERRGTACDAGVIFPAPTAAESAAEADVESIAAAFDLDLVLLLGGATVLGIAAFHRCITRTTGLSGPLLALLIGVALGPIGLGWFDPTAWGELAAWMEPAALLTLAIGVTGVALRLPRKCVLRRSHLMTIGTLLGPGMLAMWAASTLCAWLILGFDGWAAALIGAAVVPTDPVLASAIVSGDFATKHLPGRLRHAISAESGSNDGLAVPLVALAAAGLAGSLAAGSGMAGSGMNWGGWGDWFLSAVLWEAGGAAVMGAVCGGAAAIMLNWSEKADDVDETGLLAFALALTLAVLGAAGLLEVSGSLATFCAGLALAWNLPGEEREEEGEIQDAVNEFFLLPLFGLLGAALPWEAWVELGWRGPAFAAALLLLRRPPWLWLLGRFLPSSLPDLEEPRDRLFAGWFGPIGAAALYYAAVYHDELSALWPTVTLAVTASVLAHGATAAPFTRRYAAAARAADGDAPVATPDDMG</sequence>
<keyword evidence="2 5" id="KW-0812">Transmembrane</keyword>
<accession>A0ABX1VGP8</accession>
<organism evidence="7 8">
    <name type="scientific">Alienimonas chondri</name>
    <dbReference type="NCBI Taxonomy" id="2681879"/>
    <lineage>
        <taxon>Bacteria</taxon>
        <taxon>Pseudomonadati</taxon>
        <taxon>Planctomycetota</taxon>
        <taxon>Planctomycetia</taxon>
        <taxon>Planctomycetales</taxon>
        <taxon>Planctomycetaceae</taxon>
        <taxon>Alienimonas</taxon>
    </lineage>
</organism>
<evidence type="ECO:0000259" key="6">
    <source>
        <dbReference type="Pfam" id="PF00999"/>
    </source>
</evidence>
<keyword evidence="3 5" id="KW-1133">Transmembrane helix</keyword>
<protein>
    <recommendedName>
        <fullName evidence="6">Cation/H+ exchanger transmembrane domain-containing protein</fullName>
    </recommendedName>
</protein>
<feature type="transmembrane region" description="Helical" evidence="5">
    <location>
        <begin position="289"/>
        <end position="308"/>
    </location>
</feature>
<dbReference type="Proteomes" id="UP000609651">
    <property type="component" value="Unassembled WGS sequence"/>
</dbReference>
<feature type="transmembrane region" description="Helical" evidence="5">
    <location>
        <begin position="215"/>
        <end position="238"/>
    </location>
</feature>
<dbReference type="Pfam" id="PF00999">
    <property type="entry name" value="Na_H_Exchanger"/>
    <property type="match status" value="1"/>
</dbReference>
<feature type="transmembrane region" description="Helical" evidence="5">
    <location>
        <begin position="40"/>
        <end position="63"/>
    </location>
</feature>
<reference evidence="7 8" key="1">
    <citation type="journal article" date="2020" name="Syst. Appl. Microbiol.">
        <title>Alienimonas chondri sp. nov., a novel planctomycete isolated from the biofilm of the red alga Chondrus crispus.</title>
        <authorList>
            <person name="Vitorino I."/>
            <person name="Albuquerque L."/>
            <person name="Wiegand S."/>
            <person name="Kallscheuer N."/>
            <person name="da Costa M.S."/>
            <person name="Lobo-da-Cunha A."/>
            <person name="Jogler C."/>
            <person name="Lage O.M."/>
        </authorList>
    </citation>
    <scope>NUCLEOTIDE SEQUENCE [LARGE SCALE GENOMIC DNA]</scope>
    <source>
        <strain evidence="7 8">LzC2</strain>
    </source>
</reference>
<evidence type="ECO:0000256" key="1">
    <source>
        <dbReference type="ARBA" id="ARBA00004141"/>
    </source>
</evidence>
<evidence type="ECO:0000256" key="5">
    <source>
        <dbReference type="SAM" id="Phobius"/>
    </source>
</evidence>
<proteinExistence type="predicted"/>
<name>A0ABX1VGP8_9PLAN</name>
<evidence type="ECO:0000313" key="7">
    <source>
        <dbReference type="EMBL" id="NNJ27236.1"/>
    </source>
</evidence>
<evidence type="ECO:0000256" key="2">
    <source>
        <dbReference type="ARBA" id="ARBA00022692"/>
    </source>
</evidence>
<feature type="transmembrane region" description="Helical" evidence="5">
    <location>
        <begin position="106"/>
        <end position="125"/>
    </location>
</feature>
<feature type="transmembrane region" description="Helical" evidence="5">
    <location>
        <begin position="75"/>
        <end position="94"/>
    </location>
</feature>
<keyword evidence="8" id="KW-1185">Reference proteome</keyword>
<feature type="transmembrane region" description="Helical" evidence="5">
    <location>
        <begin position="433"/>
        <end position="456"/>
    </location>
</feature>
<feature type="domain" description="Cation/H+ exchanger transmembrane" evidence="6">
    <location>
        <begin position="60"/>
        <end position="457"/>
    </location>
</feature>
<evidence type="ECO:0000313" key="8">
    <source>
        <dbReference type="Proteomes" id="UP000609651"/>
    </source>
</evidence>
<dbReference type="InterPro" id="IPR006153">
    <property type="entry name" value="Cation/H_exchanger_TM"/>
</dbReference>
<comment type="caution">
    <text evidence="7">The sequence shown here is derived from an EMBL/GenBank/DDBJ whole genome shotgun (WGS) entry which is preliminary data.</text>
</comment>
<feature type="transmembrane region" description="Helical" evidence="5">
    <location>
        <begin position="137"/>
        <end position="161"/>
    </location>
</feature>
<dbReference type="PANTHER" id="PTHR31382:SF1">
    <property type="entry name" value="SODIUM ION_PROTON EXCHANGER (EUROFUNG)"/>
    <property type="match status" value="1"/>
</dbReference>
<gene>
    <name evidence="7" type="ORF">LzC2_33370</name>
</gene>
<feature type="transmembrane region" description="Helical" evidence="5">
    <location>
        <begin position="407"/>
        <end position="427"/>
    </location>
</feature>
<evidence type="ECO:0000256" key="3">
    <source>
        <dbReference type="ARBA" id="ARBA00022989"/>
    </source>
</evidence>
<dbReference type="EMBL" id="WTPX01000132">
    <property type="protein sequence ID" value="NNJ27236.1"/>
    <property type="molecule type" value="Genomic_DNA"/>
</dbReference>
<dbReference type="InterPro" id="IPR004712">
    <property type="entry name" value="Na+/H+_antiporter_fungi"/>
</dbReference>
<feature type="transmembrane region" description="Helical" evidence="5">
    <location>
        <begin position="250"/>
        <end position="277"/>
    </location>
</feature>
<dbReference type="Gene3D" id="1.20.1530.20">
    <property type="match status" value="1"/>
</dbReference>
<dbReference type="InterPro" id="IPR038770">
    <property type="entry name" value="Na+/solute_symporter_sf"/>
</dbReference>
<evidence type="ECO:0000256" key="4">
    <source>
        <dbReference type="ARBA" id="ARBA00023136"/>
    </source>
</evidence>
<comment type="subcellular location">
    <subcellularLocation>
        <location evidence="1">Membrane</location>
        <topology evidence="1">Multi-pass membrane protein</topology>
    </subcellularLocation>
</comment>